<dbReference type="EMBL" id="SPLM01000113">
    <property type="protein sequence ID" value="TMW58024.1"/>
    <property type="molecule type" value="Genomic_DNA"/>
</dbReference>
<dbReference type="AlphaFoldDB" id="A0A8K1C7T2"/>
<feature type="compositionally biased region" description="Low complexity" evidence="1">
    <location>
        <begin position="283"/>
        <end position="296"/>
    </location>
</feature>
<dbReference type="OrthoDB" id="77399at2759"/>
<dbReference type="Proteomes" id="UP000794436">
    <property type="component" value="Unassembled WGS sequence"/>
</dbReference>
<proteinExistence type="predicted"/>
<organism evidence="2 3">
    <name type="scientific">Pythium oligandrum</name>
    <name type="common">Mycoparasitic fungus</name>
    <dbReference type="NCBI Taxonomy" id="41045"/>
    <lineage>
        <taxon>Eukaryota</taxon>
        <taxon>Sar</taxon>
        <taxon>Stramenopiles</taxon>
        <taxon>Oomycota</taxon>
        <taxon>Peronosporomycetes</taxon>
        <taxon>Pythiales</taxon>
        <taxon>Pythiaceae</taxon>
        <taxon>Pythium</taxon>
    </lineage>
</organism>
<gene>
    <name evidence="2" type="ORF">Poli38472_013498</name>
</gene>
<reference evidence="2" key="1">
    <citation type="submission" date="2019-03" db="EMBL/GenBank/DDBJ databases">
        <title>Long read genome sequence of the mycoparasitic Pythium oligandrum ATCC 38472 isolated from sugarbeet rhizosphere.</title>
        <authorList>
            <person name="Gaulin E."/>
        </authorList>
    </citation>
    <scope>NUCLEOTIDE SEQUENCE</scope>
    <source>
        <strain evidence="2">ATCC 38472_TT</strain>
    </source>
</reference>
<evidence type="ECO:0000313" key="3">
    <source>
        <dbReference type="Proteomes" id="UP000794436"/>
    </source>
</evidence>
<evidence type="ECO:0000256" key="1">
    <source>
        <dbReference type="SAM" id="MobiDB-lite"/>
    </source>
</evidence>
<feature type="compositionally biased region" description="Low complexity" evidence="1">
    <location>
        <begin position="217"/>
        <end position="236"/>
    </location>
</feature>
<keyword evidence="3" id="KW-1185">Reference proteome</keyword>
<sequence>MLAVTTHGEAPGMETLTSRGSLSDLSMRNLFTADEEDDDLMALPTVTELLVEVGRLQLEVGQLGPANADLDADIESLDGSENSMTMVGRRPRLRSDPRLPVGLTRADLNASFSSDNGVLPKRRSTSNMSARMLSTVPRVAALTKENISLLRAPSDRRNYAGSVAGSQQSRTSVRTDGGAVFSRLYQPDFYKQRDAKLKSLKDRQEINFSFLPRTNHRSSISSRDSIGSSSVSSMRSTNTDVLNVSSRLYDPEYMRKRTAKLQRMREEREMRNCTFTPTINRKATPTTTPAATPSKP</sequence>
<name>A0A8K1C7T2_PYTOL</name>
<protein>
    <submittedName>
        <fullName evidence="2">Uncharacterized protein</fullName>
    </submittedName>
</protein>
<evidence type="ECO:0000313" key="2">
    <source>
        <dbReference type="EMBL" id="TMW58024.1"/>
    </source>
</evidence>
<accession>A0A8K1C7T2</accession>
<feature type="region of interest" description="Disordered" evidence="1">
    <location>
        <begin position="276"/>
        <end position="296"/>
    </location>
</feature>
<comment type="caution">
    <text evidence="2">The sequence shown here is derived from an EMBL/GenBank/DDBJ whole genome shotgun (WGS) entry which is preliminary data.</text>
</comment>
<feature type="region of interest" description="Disordered" evidence="1">
    <location>
        <begin position="216"/>
        <end position="237"/>
    </location>
</feature>